<feature type="non-terminal residue" evidence="2">
    <location>
        <position position="41"/>
    </location>
</feature>
<comment type="caution">
    <text evidence="2">The sequence shown here is derived from an EMBL/GenBank/DDBJ whole genome shotgun (WGS) entry which is preliminary data.</text>
</comment>
<evidence type="ECO:0000256" key="1">
    <source>
        <dbReference type="SAM" id="MobiDB-lite"/>
    </source>
</evidence>
<reference evidence="2" key="1">
    <citation type="journal article" date="2015" name="Nature">
        <title>Complex archaea that bridge the gap between prokaryotes and eukaryotes.</title>
        <authorList>
            <person name="Spang A."/>
            <person name="Saw J.H."/>
            <person name="Jorgensen S.L."/>
            <person name="Zaremba-Niedzwiedzka K."/>
            <person name="Martijn J."/>
            <person name="Lind A.E."/>
            <person name="van Eijk R."/>
            <person name="Schleper C."/>
            <person name="Guy L."/>
            <person name="Ettema T.J."/>
        </authorList>
    </citation>
    <scope>NUCLEOTIDE SEQUENCE</scope>
</reference>
<name>A0A0F9DSB5_9ZZZZ</name>
<proteinExistence type="predicted"/>
<gene>
    <name evidence="2" type="ORF">LCGC14_2162260</name>
</gene>
<protein>
    <submittedName>
        <fullName evidence="2">Uncharacterized protein</fullName>
    </submittedName>
</protein>
<evidence type="ECO:0000313" key="2">
    <source>
        <dbReference type="EMBL" id="KKL64713.1"/>
    </source>
</evidence>
<organism evidence="2">
    <name type="scientific">marine sediment metagenome</name>
    <dbReference type="NCBI Taxonomy" id="412755"/>
    <lineage>
        <taxon>unclassified sequences</taxon>
        <taxon>metagenomes</taxon>
        <taxon>ecological metagenomes</taxon>
    </lineage>
</organism>
<sequence length="41" mass="4665">MGDINKYPIPAGYNHKATSESFSGTEKVIIYHSNEENDYLM</sequence>
<accession>A0A0F9DSB5</accession>
<dbReference type="AlphaFoldDB" id="A0A0F9DSB5"/>
<dbReference type="EMBL" id="LAZR01027761">
    <property type="protein sequence ID" value="KKL64713.1"/>
    <property type="molecule type" value="Genomic_DNA"/>
</dbReference>
<feature type="region of interest" description="Disordered" evidence="1">
    <location>
        <begin position="1"/>
        <end position="21"/>
    </location>
</feature>